<dbReference type="InterPro" id="IPR026891">
    <property type="entry name" value="Fn3-like"/>
</dbReference>
<feature type="domain" description="PA14" evidence="4">
    <location>
        <begin position="475"/>
        <end position="614"/>
    </location>
</feature>
<dbReference type="STRING" id="1038014.SAMN04487910_1242"/>
<comment type="similarity">
    <text evidence="1">Belongs to the glycosyl hydrolase 3 family.</text>
</comment>
<sequence>MIRRESKNRLKKPFRISSLIIISIILQLNIGCESKKETTYKFKDPKLSINERVTDLIGHMTLSEKVSQMRYDAPAIERLGVPAYNWWNECLHGVARAGEATVFPQAIGMGATWNAPLLFEVGTVISDEARAKHHRFIKEDKRGIYQGLTFWTPNINIFRDPRWGRGQETYGEDPYLTGRMGVNFIKGLQGDDSKYLKVVATAKHFAVHSGPEKSRHEDNYHTSDKDLKETYLPAFEAAIKEANVQSVMCAYNRYRDEACCGSNLLLNDILRKEWGFDGYVVSDCWAINDFWEPNKHELVETPAEASALAVSRGTDLNCGDVYDPNLGDAVLKGLVDEDKVDRALSRLMEARFKLGMFDPEEMVSWSKIPYDVVCSDAHYKLSEKTARESMVLLKNEGKLLPLKKDLKSIAVIGPNANAKQVLLGNYHGTPFNNITPLKAITEKLPNTTVHYAKGSHIAKGWPLLQPIPSSVLRNGENVGLKGEYFDNETWEGEPKLTRSDSIVDFIWVSKKPIEINTSDSFSVRWTGKIVPEESGSYRIGLRASSAGKLYVDDSLRVDFEDDHEPKMKYLDMRLEAGKSYDIKIKYYNYHTDPQAQLLWSKLDEDLLSPALEAVKKSEVVVLCLGLSPDIEGEEMPVVLEGFDKGDRSEISLPQSQLTLLKEVQALGKPTILVLMNGSALAINWADENIPAILEAWYPGEFGGRAIADVLFGDYNPAGRLPVTFYKSVDDLPDFKSYDMTNRTYKYFKGDPLYEFGHGLSYTSFEYSKLEVPDTIKEDENIPVAVQITNTGDMKGDEVVQLYVSHDKKQYKDGPKHSLIGFKRINLEVGETKKVSFTVTPKQYAIINSAGREQKVSGAVQIYVGGKQPDENDDSDTATTKHLNKIITLN</sequence>
<dbReference type="SMART" id="SM01217">
    <property type="entry name" value="Fn3_like"/>
    <property type="match status" value="1"/>
</dbReference>
<dbReference type="InterPro" id="IPR001764">
    <property type="entry name" value="Glyco_hydro_3_N"/>
</dbReference>
<organism evidence="5 6">
    <name type="scientific">Aquimarina amphilecti</name>
    <dbReference type="NCBI Taxonomy" id="1038014"/>
    <lineage>
        <taxon>Bacteria</taxon>
        <taxon>Pseudomonadati</taxon>
        <taxon>Bacteroidota</taxon>
        <taxon>Flavobacteriia</taxon>
        <taxon>Flavobacteriales</taxon>
        <taxon>Flavobacteriaceae</taxon>
        <taxon>Aquimarina</taxon>
    </lineage>
</organism>
<evidence type="ECO:0000313" key="6">
    <source>
        <dbReference type="Proteomes" id="UP000198521"/>
    </source>
</evidence>
<dbReference type="Proteomes" id="UP000198521">
    <property type="component" value="Unassembled WGS sequence"/>
</dbReference>
<evidence type="ECO:0000256" key="1">
    <source>
        <dbReference type="ARBA" id="ARBA00005336"/>
    </source>
</evidence>
<dbReference type="Pfam" id="PF00933">
    <property type="entry name" value="Glyco_hydro_3"/>
    <property type="match status" value="1"/>
</dbReference>
<protein>
    <submittedName>
        <fullName evidence="5">Beta-glucosidase</fullName>
    </submittedName>
</protein>
<dbReference type="InterPro" id="IPR013783">
    <property type="entry name" value="Ig-like_fold"/>
</dbReference>
<dbReference type="Gene3D" id="2.60.40.10">
    <property type="entry name" value="Immunoglobulins"/>
    <property type="match status" value="1"/>
</dbReference>
<dbReference type="Gene3D" id="3.20.20.300">
    <property type="entry name" value="Glycoside hydrolase, family 3, N-terminal domain"/>
    <property type="match status" value="1"/>
</dbReference>
<dbReference type="InterPro" id="IPR017853">
    <property type="entry name" value="GH"/>
</dbReference>
<dbReference type="AlphaFoldDB" id="A0A1H7K8G9"/>
<dbReference type="EMBL" id="FOAB01000002">
    <property type="protein sequence ID" value="SEK83201.1"/>
    <property type="molecule type" value="Genomic_DNA"/>
</dbReference>
<dbReference type="SUPFAM" id="SSF56988">
    <property type="entry name" value="Anthrax protective antigen"/>
    <property type="match status" value="1"/>
</dbReference>
<dbReference type="InterPro" id="IPR037524">
    <property type="entry name" value="PA14/GLEYA"/>
</dbReference>
<reference evidence="5 6" key="1">
    <citation type="submission" date="2016-10" db="EMBL/GenBank/DDBJ databases">
        <authorList>
            <person name="de Groot N.N."/>
        </authorList>
    </citation>
    <scope>NUCLEOTIDE SEQUENCE [LARGE SCALE GENOMIC DNA]</scope>
    <source>
        <strain evidence="5 6">DSM 25232</strain>
    </source>
</reference>
<dbReference type="InterPro" id="IPR002772">
    <property type="entry name" value="Glyco_hydro_3_C"/>
</dbReference>
<accession>A0A1H7K8G9</accession>
<name>A0A1H7K8G9_AQUAM</name>
<evidence type="ECO:0000256" key="3">
    <source>
        <dbReference type="ARBA" id="ARBA00022801"/>
    </source>
</evidence>
<proteinExistence type="inferred from homology"/>
<dbReference type="GO" id="GO:0009044">
    <property type="term" value="F:xylan 1,4-beta-xylosidase activity"/>
    <property type="evidence" value="ECO:0007669"/>
    <property type="project" value="InterPro"/>
</dbReference>
<dbReference type="Gene3D" id="3.40.50.1700">
    <property type="entry name" value="Glycoside hydrolase family 3 C-terminal domain"/>
    <property type="match status" value="2"/>
</dbReference>
<dbReference type="InterPro" id="IPR011658">
    <property type="entry name" value="PA14_dom"/>
</dbReference>
<dbReference type="Pfam" id="PF07691">
    <property type="entry name" value="PA14"/>
    <property type="match status" value="1"/>
</dbReference>
<dbReference type="Pfam" id="PF14310">
    <property type="entry name" value="Fn3-like"/>
    <property type="match status" value="1"/>
</dbReference>
<dbReference type="OrthoDB" id="9805821at2"/>
<dbReference type="InterPro" id="IPR036962">
    <property type="entry name" value="Glyco_hydro_3_N_sf"/>
</dbReference>
<dbReference type="GO" id="GO:0046556">
    <property type="term" value="F:alpha-L-arabinofuranosidase activity"/>
    <property type="evidence" value="ECO:0007669"/>
    <property type="project" value="TreeGrafter"/>
</dbReference>
<dbReference type="SMART" id="SM00758">
    <property type="entry name" value="PA14"/>
    <property type="match status" value="1"/>
</dbReference>
<dbReference type="GO" id="GO:0045493">
    <property type="term" value="P:xylan catabolic process"/>
    <property type="evidence" value="ECO:0007669"/>
    <property type="project" value="InterPro"/>
</dbReference>
<gene>
    <name evidence="5" type="ORF">SAMN04487910_1242</name>
</gene>
<evidence type="ECO:0000259" key="4">
    <source>
        <dbReference type="PROSITE" id="PS51820"/>
    </source>
</evidence>
<evidence type="ECO:0000256" key="2">
    <source>
        <dbReference type="ARBA" id="ARBA00022729"/>
    </source>
</evidence>
<dbReference type="InterPro" id="IPR036881">
    <property type="entry name" value="Glyco_hydro_3_C_sf"/>
</dbReference>
<dbReference type="PROSITE" id="PS51820">
    <property type="entry name" value="PA14"/>
    <property type="match status" value="1"/>
</dbReference>
<dbReference type="SUPFAM" id="SSF51445">
    <property type="entry name" value="(Trans)glycosidases"/>
    <property type="match status" value="1"/>
</dbReference>
<dbReference type="PANTHER" id="PTHR42721:SF3">
    <property type="entry name" value="BETA-D-XYLOSIDASE 5-RELATED"/>
    <property type="match status" value="1"/>
</dbReference>
<keyword evidence="2" id="KW-0732">Signal</keyword>
<dbReference type="RefSeq" id="WP_091406699.1">
    <property type="nucleotide sequence ID" value="NZ_FOAB01000002.1"/>
</dbReference>
<evidence type="ECO:0000313" key="5">
    <source>
        <dbReference type="EMBL" id="SEK83201.1"/>
    </source>
</evidence>
<dbReference type="PANTHER" id="PTHR42721">
    <property type="entry name" value="SUGAR HYDROLASE-RELATED"/>
    <property type="match status" value="1"/>
</dbReference>
<keyword evidence="3" id="KW-0378">Hydrolase</keyword>
<dbReference type="GO" id="GO:0031222">
    <property type="term" value="P:arabinan catabolic process"/>
    <property type="evidence" value="ECO:0007669"/>
    <property type="project" value="TreeGrafter"/>
</dbReference>
<dbReference type="SUPFAM" id="SSF52279">
    <property type="entry name" value="Beta-D-glucan exohydrolase, C-terminal domain"/>
    <property type="match status" value="1"/>
</dbReference>
<dbReference type="InterPro" id="IPR044993">
    <property type="entry name" value="BXL"/>
</dbReference>
<keyword evidence="6" id="KW-1185">Reference proteome</keyword>
<dbReference type="PRINTS" id="PR00133">
    <property type="entry name" value="GLHYDRLASE3"/>
</dbReference>
<dbReference type="Pfam" id="PF01915">
    <property type="entry name" value="Glyco_hydro_3_C"/>
    <property type="match status" value="1"/>
</dbReference>